<comment type="cofactor">
    <cofactor evidence="12 13">
        <name>Mg(2+)</name>
        <dbReference type="ChEBI" id="CHEBI:18420"/>
    </cofactor>
    <cofactor evidence="12 13">
        <name>Mn(2+)</name>
        <dbReference type="ChEBI" id="CHEBI:29035"/>
    </cofactor>
    <text evidence="12 13">Binds 2 divalent metal cations per subunit. Magnesium or manganese.</text>
</comment>
<dbReference type="FunFam" id="3.90.870.10:FF:000002">
    <property type="entry name" value="3,4-dihydroxy-2-butanone 4-phosphate synthase"/>
    <property type="match status" value="1"/>
</dbReference>
<feature type="binding site" evidence="12">
    <location>
        <position position="40"/>
    </location>
    <ligand>
        <name>Mg(2+)</name>
        <dbReference type="ChEBI" id="CHEBI:18420"/>
        <label>1</label>
    </ligand>
</feature>
<feature type="binding site" evidence="12">
    <location>
        <position position="155"/>
    </location>
    <ligand>
        <name>Mg(2+)</name>
        <dbReference type="ChEBI" id="CHEBI:18420"/>
        <label>2</label>
    </ligand>
</feature>
<evidence type="ECO:0000256" key="8">
    <source>
        <dbReference type="ARBA" id="ARBA00022842"/>
    </source>
</evidence>
<dbReference type="STRING" id="83771.SAMN02910357_00730"/>
<dbReference type="EC" id="4.1.99.12" evidence="4 12"/>
<keyword evidence="7 12" id="KW-0479">Metal-binding</keyword>
<protein>
    <recommendedName>
        <fullName evidence="5 12">3,4-dihydroxy-2-butanone 4-phosphate synthase</fullName>
        <shortName evidence="12 13">DHBP synthase</shortName>
        <ecNumber evidence="4 12">4.1.99.12</ecNumber>
    </recommendedName>
</protein>
<evidence type="ECO:0000256" key="11">
    <source>
        <dbReference type="ARBA" id="ARBA00060730"/>
    </source>
</evidence>
<dbReference type="InterPro" id="IPR017945">
    <property type="entry name" value="DHBP_synth_RibB-like_a/b_dom"/>
</dbReference>
<organism evidence="14 15">
    <name type="scientific">Succinivibrio dextrinosolvens DSM 3072</name>
    <dbReference type="NCBI Taxonomy" id="1123324"/>
    <lineage>
        <taxon>Bacteria</taxon>
        <taxon>Pseudomonadati</taxon>
        <taxon>Pseudomonadota</taxon>
        <taxon>Gammaproteobacteria</taxon>
        <taxon>Aeromonadales</taxon>
        <taxon>Succinivibrionaceae</taxon>
        <taxon>Succinivibrio</taxon>
    </lineage>
</organism>
<dbReference type="GO" id="GO:0000287">
    <property type="term" value="F:magnesium ion binding"/>
    <property type="evidence" value="ECO:0007669"/>
    <property type="project" value="UniProtKB-UniRule"/>
</dbReference>
<dbReference type="Proteomes" id="UP000242432">
    <property type="component" value="Unassembled WGS sequence"/>
</dbReference>
<evidence type="ECO:0000256" key="6">
    <source>
        <dbReference type="ARBA" id="ARBA00022619"/>
    </source>
</evidence>
<keyword evidence="6 12" id="KW-0686">Riboflavin biosynthesis</keyword>
<comment type="catalytic activity">
    <reaction evidence="12 13">
        <text>D-ribulose 5-phosphate = (2S)-2-hydroxy-3-oxobutyl phosphate + formate + H(+)</text>
        <dbReference type="Rhea" id="RHEA:18457"/>
        <dbReference type="ChEBI" id="CHEBI:15378"/>
        <dbReference type="ChEBI" id="CHEBI:15740"/>
        <dbReference type="ChEBI" id="CHEBI:58121"/>
        <dbReference type="ChEBI" id="CHEBI:58830"/>
        <dbReference type="EC" id="4.1.99.12"/>
    </reaction>
</comment>
<evidence type="ECO:0000256" key="4">
    <source>
        <dbReference type="ARBA" id="ARBA00012153"/>
    </source>
</evidence>
<feature type="binding site" evidence="12">
    <location>
        <position position="40"/>
    </location>
    <ligand>
        <name>Mg(2+)</name>
        <dbReference type="ChEBI" id="CHEBI:18420"/>
        <label>2</label>
    </ligand>
</feature>
<dbReference type="InterPro" id="IPR000422">
    <property type="entry name" value="DHBP_synthase_RibB"/>
</dbReference>
<dbReference type="GO" id="GO:0008686">
    <property type="term" value="F:3,4-dihydroxy-2-butanone-4-phosphate synthase activity"/>
    <property type="evidence" value="ECO:0007669"/>
    <property type="project" value="UniProtKB-UniRule"/>
</dbReference>
<evidence type="ECO:0000256" key="9">
    <source>
        <dbReference type="ARBA" id="ARBA00023211"/>
    </source>
</evidence>
<dbReference type="AlphaFoldDB" id="A0A1T4UX40"/>
<dbReference type="PANTHER" id="PTHR21327:SF38">
    <property type="entry name" value="3,4-DIHYDROXY-2-BUTANONE 4-PHOSPHATE SYNTHASE"/>
    <property type="match status" value="1"/>
</dbReference>
<comment type="function">
    <text evidence="1 12 13">Catalyzes the conversion of D-ribulose 5-phosphate to formate and 3,4-dihydroxy-2-butanone 4-phosphate.</text>
</comment>
<dbReference type="GO" id="GO:0009231">
    <property type="term" value="P:riboflavin biosynthetic process"/>
    <property type="evidence" value="ECO:0007669"/>
    <property type="project" value="UniProtKB-UniRule"/>
</dbReference>
<keyword evidence="9 12" id="KW-0464">Manganese</keyword>
<evidence type="ECO:0000256" key="10">
    <source>
        <dbReference type="ARBA" id="ARBA00023239"/>
    </source>
</evidence>
<dbReference type="RefSeq" id="WP_078927806.1">
    <property type="nucleotide sequence ID" value="NZ_FUXX01000002.1"/>
</dbReference>
<feature type="site" description="Essential for catalytic activity" evidence="12">
    <location>
        <position position="176"/>
    </location>
</feature>
<dbReference type="PANTHER" id="PTHR21327">
    <property type="entry name" value="GTP CYCLOHYDROLASE II-RELATED"/>
    <property type="match status" value="1"/>
</dbReference>
<keyword evidence="10 12" id="KW-0456">Lyase</keyword>
<evidence type="ECO:0000313" key="14">
    <source>
        <dbReference type="EMBL" id="SKA57234.1"/>
    </source>
</evidence>
<dbReference type="EMBL" id="FUXX01000002">
    <property type="protein sequence ID" value="SKA57234.1"/>
    <property type="molecule type" value="Genomic_DNA"/>
</dbReference>
<evidence type="ECO:0000256" key="2">
    <source>
        <dbReference type="ARBA" id="ARBA00004904"/>
    </source>
</evidence>
<dbReference type="SUPFAM" id="SSF55821">
    <property type="entry name" value="YrdC/RibB"/>
    <property type="match status" value="1"/>
</dbReference>
<evidence type="ECO:0000256" key="1">
    <source>
        <dbReference type="ARBA" id="ARBA00002284"/>
    </source>
</evidence>
<evidence type="ECO:0000256" key="7">
    <source>
        <dbReference type="ARBA" id="ARBA00022723"/>
    </source>
</evidence>
<name>A0A1T4UX40_9GAMM</name>
<dbReference type="Pfam" id="PF00926">
    <property type="entry name" value="DHBP_synthase"/>
    <property type="match status" value="1"/>
</dbReference>
<dbReference type="Gene3D" id="3.90.870.10">
    <property type="entry name" value="DHBP synthase"/>
    <property type="match status" value="1"/>
</dbReference>
<dbReference type="HAMAP" id="MF_00180">
    <property type="entry name" value="RibB"/>
    <property type="match status" value="1"/>
</dbReference>
<gene>
    <name evidence="12" type="primary">ribB</name>
    <name evidence="14" type="ORF">SAMN02745213_00166</name>
</gene>
<evidence type="ECO:0000256" key="12">
    <source>
        <dbReference type="HAMAP-Rule" id="MF_00180"/>
    </source>
</evidence>
<feature type="binding site" evidence="12">
    <location>
        <begin position="39"/>
        <end position="40"/>
    </location>
    <ligand>
        <name>D-ribulose 5-phosphate</name>
        <dbReference type="ChEBI" id="CHEBI:58121"/>
    </ligand>
</feature>
<evidence type="ECO:0000256" key="3">
    <source>
        <dbReference type="ARBA" id="ARBA00011738"/>
    </source>
</evidence>
<dbReference type="GO" id="GO:0005829">
    <property type="term" value="C:cytosol"/>
    <property type="evidence" value="ECO:0007669"/>
    <property type="project" value="UniProtKB-ARBA"/>
</dbReference>
<keyword evidence="8 12" id="KW-0460">Magnesium</keyword>
<evidence type="ECO:0000256" key="13">
    <source>
        <dbReference type="RuleBase" id="RU003843"/>
    </source>
</evidence>
<dbReference type="UniPathway" id="UPA00275">
    <property type="reaction ID" value="UER00399"/>
</dbReference>
<reference evidence="15" key="1">
    <citation type="submission" date="2017-02" db="EMBL/GenBank/DDBJ databases">
        <authorList>
            <person name="Varghese N."/>
            <person name="Submissions S."/>
        </authorList>
    </citation>
    <scope>NUCLEOTIDE SEQUENCE [LARGE SCALE GENOMIC DNA]</scope>
    <source>
        <strain evidence="15">DSM 3072</strain>
    </source>
</reference>
<keyword evidence="15" id="KW-1185">Reference proteome</keyword>
<comment type="subunit">
    <text evidence="3 12 13">Homodimer.</text>
</comment>
<comment type="pathway">
    <text evidence="2 12 13">Cofactor biosynthesis; riboflavin biosynthesis; 2-hydroxy-3-oxobutyl phosphate from D-ribulose 5-phosphate: step 1/1.</text>
</comment>
<evidence type="ECO:0000313" key="15">
    <source>
        <dbReference type="Proteomes" id="UP000242432"/>
    </source>
</evidence>
<accession>A0A1T4UX40</accession>
<sequence length="216" mass="23242">MSFKNLLENFGETPIDRVEAAISALKRGRGVLVVDNEDRENEGDLIYAAETVTDAQMAFMIRECSGIVCVCIEEEQAKRMNLPMMVKNNTSVYGTAFTISVDAAHGVTTGVSAPDRVKAIKAVINPEGKPEDLASPGHMFPLVAKKGGVLERDGHTEASVDLARLAGLAPAGILCELCAPDGLMAKLPRVTQFALEHDLTCLSIEDLIAYRKAKNI</sequence>
<feature type="binding site" evidence="12">
    <location>
        <position position="44"/>
    </location>
    <ligand>
        <name>D-ribulose 5-phosphate</name>
        <dbReference type="ChEBI" id="CHEBI:58121"/>
    </ligand>
</feature>
<feature type="site" description="Essential for catalytic activity" evidence="12">
    <location>
        <position position="138"/>
    </location>
</feature>
<dbReference type="NCBIfam" id="TIGR00506">
    <property type="entry name" value="ribB"/>
    <property type="match status" value="1"/>
</dbReference>
<proteinExistence type="inferred from homology"/>
<feature type="binding site" evidence="12">
    <location>
        <begin position="152"/>
        <end position="156"/>
    </location>
    <ligand>
        <name>D-ribulose 5-phosphate</name>
        <dbReference type="ChEBI" id="CHEBI:58121"/>
    </ligand>
</feature>
<dbReference type="GO" id="GO:0030145">
    <property type="term" value="F:manganese ion binding"/>
    <property type="evidence" value="ECO:0007669"/>
    <property type="project" value="UniProtKB-UniRule"/>
</dbReference>
<evidence type="ECO:0000256" key="5">
    <source>
        <dbReference type="ARBA" id="ARBA00018836"/>
    </source>
</evidence>
<comment type="similarity">
    <text evidence="11 12 13">Belongs to the DHBP synthase family.</text>
</comment>